<dbReference type="Proteomes" id="UP000694425">
    <property type="component" value="Unplaced"/>
</dbReference>
<reference evidence="1" key="2">
    <citation type="submission" date="2025-09" db="UniProtKB">
        <authorList>
            <consortium name="Ensembl"/>
        </authorList>
    </citation>
    <scope>IDENTIFICATION</scope>
</reference>
<dbReference type="AlphaFoldDB" id="A0A8C7B5M5"/>
<reference evidence="1" key="1">
    <citation type="submission" date="2025-08" db="UniProtKB">
        <authorList>
            <consortium name="Ensembl"/>
        </authorList>
    </citation>
    <scope>IDENTIFICATION</scope>
</reference>
<sequence length="75" mass="8776">MEMILPRKAMATQELTVKRKLSENTLQLVILRISSLRSRIPIVALHMIALFDATTEQLNFLSWDLQCGYWEKMCH</sequence>
<dbReference type="GeneTree" id="ENSGT00950000185306"/>
<protein>
    <submittedName>
        <fullName evidence="1">Uncharacterized protein</fullName>
    </submittedName>
</protein>
<accession>A0A8C7B5M5</accession>
<evidence type="ECO:0000313" key="1">
    <source>
        <dbReference type="Ensembl" id="ENSNVIP00000015571.1"/>
    </source>
</evidence>
<evidence type="ECO:0000313" key="2">
    <source>
        <dbReference type="Proteomes" id="UP000694425"/>
    </source>
</evidence>
<keyword evidence="2" id="KW-1185">Reference proteome</keyword>
<organism evidence="1 2">
    <name type="scientific">Neovison vison</name>
    <name type="common">American mink</name>
    <name type="synonym">Mustela vison</name>
    <dbReference type="NCBI Taxonomy" id="452646"/>
    <lineage>
        <taxon>Eukaryota</taxon>
        <taxon>Metazoa</taxon>
        <taxon>Chordata</taxon>
        <taxon>Craniata</taxon>
        <taxon>Vertebrata</taxon>
        <taxon>Euteleostomi</taxon>
        <taxon>Mammalia</taxon>
        <taxon>Eutheria</taxon>
        <taxon>Laurasiatheria</taxon>
        <taxon>Carnivora</taxon>
        <taxon>Caniformia</taxon>
        <taxon>Musteloidea</taxon>
        <taxon>Mustelidae</taxon>
        <taxon>Mustelinae</taxon>
        <taxon>Neogale</taxon>
    </lineage>
</organism>
<name>A0A8C7B5M5_NEOVI</name>
<proteinExistence type="predicted"/>
<dbReference type="Ensembl" id="ENSNVIT00000018174.1">
    <property type="protein sequence ID" value="ENSNVIP00000015571.1"/>
    <property type="gene ID" value="ENSNVIG00000012222.1"/>
</dbReference>